<comment type="cofactor">
    <cofactor evidence="1">
        <name>Cu(2+)</name>
        <dbReference type="ChEBI" id="CHEBI:29036"/>
    </cofactor>
</comment>
<evidence type="ECO:0000256" key="2">
    <source>
        <dbReference type="ARBA" id="ARBA00023002"/>
    </source>
</evidence>
<evidence type="ECO:0000259" key="5">
    <source>
        <dbReference type="Pfam" id="PF18132"/>
    </source>
</evidence>
<dbReference type="GO" id="GO:0004497">
    <property type="term" value="F:monooxygenase activity"/>
    <property type="evidence" value="ECO:0007669"/>
    <property type="project" value="UniProtKB-KW"/>
</dbReference>
<gene>
    <name evidence="6" type="ORF">CSUB01_05313</name>
</gene>
<protein>
    <recommendedName>
        <fullName evidence="5">Tyrosinase C-terminal domain-containing protein</fullName>
    </recommendedName>
</protein>
<dbReference type="EMBL" id="JMSE01001044">
    <property type="protein sequence ID" value="KDN65331.1"/>
    <property type="molecule type" value="Genomic_DNA"/>
</dbReference>
<comment type="caution">
    <text evidence="6">The sequence shown here is derived from an EMBL/GenBank/DDBJ whole genome shotgun (WGS) entry which is preliminary data.</text>
</comment>
<dbReference type="AlphaFoldDB" id="A0A066XHV4"/>
<dbReference type="HOGENOM" id="CLU_1255906_0_0_1"/>
<dbReference type="Pfam" id="PF18132">
    <property type="entry name" value="Tyrosinase_C"/>
    <property type="match status" value="1"/>
</dbReference>
<keyword evidence="3" id="KW-0503">Monooxygenase</keyword>
<dbReference type="Proteomes" id="UP000027238">
    <property type="component" value="Unassembled WGS sequence"/>
</dbReference>
<evidence type="ECO:0000313" key="6">
    <source>
        <dbReference type="EMBL" id="KDN65331.1"/>
    </source>
</evidence>
<sequence>MSQDIVLTIPGDAVGKTKQKRLDHNPLYSYKFTSDYATDQMRSIMKQWPHTDKWRKSKRCPDVDGNSHPKIADKEVGQFTEFKTKTFRANAPEGTPEKMKVHVTQQIYKLYSTPALGGIPSNKPLKKVRPPTKGHDLPVGATPPDDILGRTPKSWQAFLRVRNFALTGTWAVHFLFGELPADSGEWLLSPSRVGTVTMLSSTAREGCAPTASGRRRTAST</sequence>
<reference evidence="7" key="1">
    <citation type="journal article" date="2014" name="Genome Announc.">
        <title>Draft genome sequence of Colletotrichum sublineola, a destructive pathogen of cultivated sorghum.</title>
        <authorList>
            <person name="Baroncelli R."/>
            <person name="Sanz-Martin J.M."/>
            <person name="Rech G.E."/>
            <person name="Sukno S.A."/>
            <person name="Thon M.R."/>
        </authorList>
    </citation>
    <scope>NUCLEOTIDE SEQUENCE [LARGE SCALE GENOMIC DNA]</scope>
    <source>
        <strain evidence="7">TX430BB</strain>
    </source>
</reference>
<evidence type="ECO:0000256" key="3">
    <source>
        <dbReference type="ARBA" id="ARBA00023033"/>
    </source>
</evidence>
<dbReference type="STRING" id="1173701.A0A066XHV4"/>
<organism evidence="6 7">
    <name type="scientific">Colletotrichum sublineola</name>
    <name type="common">Sorghum anthracnose fungus</name>
    <dbReference type="NCBI Taxonomy" id="1173701"/>
    <lineage>
        <taxon>Eukaryota</taxon>
        <taxon>Fungi</taxon>
        <taxon>Dikarya</taxon>
        <taxon>Ascomycota</taxon>
        <taxon>Pezizomycotina</taxon>
        <taxon>Sordariomycetes</taxon>
        <taxon>Hypocreomycetidae</taxon>
        <taxon>Glomerellales</taxon>
        <taxon>Glomerellaceae</taxon>
        <taxon>Colletotrichum</taxon>
        <taxon>Colletotrichum graminicola species complex</taxon>
    </lineage>
</organism>
<evidence type="ECO:0000256" key="1">
    <source>
        <dbReference type="ARBA" id="ARBA00001973"/>
    </source>
</evidence>
<name>A0A066XHV4_COLSU</name>
<feature type="domain" description="Tyrosinase C-terminal" evidence="5">
    <location>
        <begin position="155"/>
        <end position="211"/>
    </location>
</feature>
<keyword evidence="7" id="KW-1185">Reference proteome</keyword>
<accession>A0A066XHV4</accession>
<dbReference type="Gene3D" id="2.60.310.20">
    <property type="match status" value="1"/>
</dbReference>
<keyword evidence="2" id="KW-0560">Oxidoreductase</keyword>
<proteinExistence type="predicted"/>
<evidence type="ECO:0000313" key="7">
    <source>
        <dbReference type="Proteomes" id="UP000027238"/>
    </source>
</evidence>
<evidence type="ECO:0000256" key="4">
    <source>
        <dbReference type="SAM" id="MobiDB-lite"/>
    </source>
</evidence>
<dbReference type="InterPro" id="IPR041640">
    <property type="entry name" value="Tyrosinase_C"/>
</dbReference>
<dbReference type="OrthoDB" id="6132182at2759"/>
<feature type="region of interest" description="Disordered" evidence="4">
    <location>
        <begin position="121"/>
        <end position="147"/>
    </location>
</feature>